<dbReference type="Pfam" id="PF09474">
    <property type="entry name" value="Type_III_YscX"/>
    <property type="match status" value="1"/>
</dbReference>
<dbReference type="EMBL" id="VUOL01000001">
    <property type="protein sequence ID" value="KAA2233816.1"/>
    <property type="molecule type" value="Genomic_DNA"/>
</dbReference>
<dbReference type="Proteomes" id="UP000199620">
    <property type="component" value="Chromosome I"/>
</dbReference>
<reference evidence="1 4" key="2">
    <citation type="submission" date="2019-09" db="EMBL/GenBank/DDBJ databases">
        <title>Draft genome sequence of Pseudomonas brenneri CCUG 51514(T).</title>
        <authorList>
            <person name="Tunovic T."/>
            <person name="Pineiro-Iglesias B."/>
            <person name="Unosson C."/>
            <person name="Inganas E."/>
            <person name="Ohlen M."/>
            <person name="Cardew S."/>
            <person name="Jensie-Markopoulos S."/>
            <person name="Salva-Serra F."/>
            <person name="Jaen-Luchoro D."/>
            <person name="Svensson-Stadler L."/>
            <person name="Chun J."/>
            <person name="Moore E."/>
        </authorList>
    </citation>
    <scope>NUCLEOTIDE SEQUENCE [LARGE SCALE GENOMIC DNA]</scope>
    <source>
        <strain evidence="1 4">CCUG 51514</strain>
    </source>
</reference>
<organism evidence="1 4">
    <name type="scientific">Pseudomonas brenneri</name>
    <dbReference type="NCBI Taxonomy" id="129817"/>
    <lineage>
        <taxon>Bacteria</taxon>
        <taxon>Pseudomonadati</taxon>
        <taxon>Pseudomonadota</taxon>
        <taxon>Gammaproteobacteria</taxon>
        <taxon>Pseudomonadales</taxon>
        <taxon>Pseudomonadaceae</taxon>
        <taxon>Pseudomonas</taxon>
    </lineage>
</organism>
<dbReference type="AlphaFoldDB" id="A0A5B2V4H9"/>
<gene>
    <name evidence="1" type="ORF">F1720_01975</name>
    <name evidence="2" type="ORF">SAMN04490181_1948</name>
</gene>
<protein>
    <submittedName>
        <fullName evidence="2">Type III secretion protein X</fullName>
    </submittedName>
    <submittedName>
        <fullName evidence="1">YscX family type III secretion protein</fullName>
    </submittedName>
</protein>
<evidence type="ECO:0000313" key="2">
    <source>
        <dbReference type="EMBL" id="SDU94503.1"/>
    </source>
</evidence>
<evidence type="ECO:0000313" key="3">
    <source>
        <dbReference type="Proteomes" id="UP000199620"/>
    </source>
</evidence>
<accession>A0A5B2V4H9</accession>
<proteinExistence type="predicted"/>
<dbReference type="Proteomes" id="UP000325296">
    <property type="component" value="Unassembled WGS sequence"/>
</dbReference>
<keyword evidence="3" id="KW-1185">Reference proteome</keyword>
<dbReference type="InterPro" id="IPR012672">
    <property type="entry name" value="T3SS_YscX"/>
</dbReference>
<dbReference type="EMBL" id="LT629800">
    <property type="protein sequence ID" value="SDU94503.1"/>
    <property type="molecule type" value="Genomic_DNA"/>
</dbReference>
<reference evidence="2 3" key="1">
    <citation type="submission" date="2016-10" db="EMBL/GenBank/DDBJ databases">
        <authorList>
            <person name="Varghese N."/>
            <person name="Submissions S."/>
        </authorList>
    </citation>
    <scope>NUCLEOTIDE SEQUENCE [LARGE SCALE GENOMIC DNA]</scope>
    <source>
        <strain evidence="2 3">BS2771</strain>
    </source>
</reference>
<dbReference type="GeneID" id="70099777"/>
<dbReference type="NCBIfam" id="TIGR02502">
    <property type="entry name" value="type_III_YscX"/>
    <property type="match status" value="1"/>
</dbReference>
<sequence>MSRISAPHIGIEHLTEVGDQHFASGLPERYVLPPDGHCIEAHLDNLYPADLAGRRLQAFACPHEGFHALLRPQAFRQALTDLKQQVCSSDAPEFQALSALLQARSEDEYLLQMALHLLHKV</sequence>
<dbReference type="OrthoDB" id="6916027at2"/>
<evidence type="ECO:0000313" key="1">
    <source>
        <dbReference type="EMBL" id="KAA2233816.1"/>
    </source>
</evidence>
<dbReference type="RefSeq" id="WP_076963253.1">
    <property type="nucleotide sequence ID" value="NZ_BMNU01000001.1"/>
</dbReference>
<evidence type="ECO:0000313" key="4">
    <source>
        <dbReference type="Proteomes" id="UP000325296"/>
    </source>
</evidence>
<name>A0A5B2V4H9_9PSED</name>